<protein>
    <submittedName>
        <fullName evidence="1">Arginase</fullName>
    </submittedName>
</protein>
<reference evidence="1" key="1">
    <citation type="submission" date="2019-11" db="UniProtKB">
        <authorList>
            <consortium name="WormBaseParasite"/>
        </authorList>
    </citation>
    <scope>IDENTIFICATION</scope>
</reference>
<proteinExistence type="predicted"/>
<dbReference type="WBParaSite" id="MCU_009630-RA">
    <property type="protein sequence ID" value="MCU_009630-RA"/>
    <property type="gene ID" value="MCU_009630"/>
</dbReference>
<organism evidence="1">
    <name type="scientific">Mesocestoides corti</name>
    <name type="common">Flatworm</name>
    <dbReference type="NCBI Taxonomy" id="53468"/>
    <lineage>
        <taxon>Eukaryota</taxon>
        <taxon>Metazoa</taxon>
        <taxon>Spiralia</taxon>
        <taxon>Lophotrochozoa</taxon>
        <taxon>Platyhelminthes</taxon>
        <taxon>Cestoda</taxon>
        <taxon>Eucestoda</taxon>
        <taxon>Cyclophyllidea</taxon>
        <taxon>Mesocestoididae</taxon>
        <taxon>Mesocestoides</taxon>
    </lineage>
</organism>
<sequence length="75" mass="8710">RVFYSGGEAVWRRIRAQTCWTTWPQPIPCLSAIEWHAGKESSQPEKDMDEMRYIMSVVAIVVNSDEWHLTRDSGL</sequence>
<name>A0A5K3FLV2_MESCO</name>
<evidence type="ECO:0000313" key="1">
    <source>
        <dbReference type="WBParaSite" id="MCU_009630-RA"/>
    </source>
</evidence>
<dbReference type="AlphaFoldDB" id="A0A5K3FLV2"/>
<accession>A0A5K3FLV2</accession>